<protein>
    <submittedName>
        <fullName evidence="2">Uncharacterized protein</fullName>
    </submittedName>
</protein>
<proteinExistence type="predicted"/>
<dbReference type="Proteomes" id="UP001233673">
    <property type="component" value="Unassembled WGS sequence"/>
</dbReference>
<dbReference type="EMBL" id="JASNFN010000001">
    <property type="protein sequence ID" value="MDP5181085.1"/>
    <property type="molecule type" value="Genomic_DNA"/>
</dbReference>
<keyword evidence="3" id="KW-1185">Reference proteome</keyword>
<evidence type="ECO:0000256" key="1">
    <source>
        <dbReference type="SAM" id="MobiDB-lite"/>
    </source>
</evidence>
<reference evidence="3" key="1">
    <citation type="submission" date="2023-05" db="EMBL/GenBank/DDBJ databases">
        <title>Draft genome of Pseudofrankia sp. BMG5.37.</title>
        <authorList>
            <person name="Gtari M."/>
            <person name="Ghodhbane F."/>
            <person name="Sbissi I."/>
        </authorList>
    </citation>
    <scope>NUCLEOTIDE SEQUENCE [LARGE SCALE GENOMIC DNA]</scope>
    <source>
        <strain evidence="3">BMG 814</strain>
    </source>
</reference>
<feature type="region of interest" description="Disordered" evidence="1">
    <location>
        <begin position="1"/>
        <end position="22"/>
    </location>
</feature>
<organism evidence="2 3">
    <name type="scientific">Blastococcus carthaginiensis</name>
    <dbReference type="NCBI Taxonomy" id="3050034"/>
    <lineage>
        <taxon>Bacteria</taxon>
        <taxon>Bacillati</taxon>
        <taxon>Actinomycetota</taxon>
        <taxon>Actinomycetes</taxon>
        <taxon>Geodermatophilales</taxon>
        <taxon>Geodermatophilaceae</taxon>
        <taxon>Blastococcus</taxon>
    </lineage>
</organism>
<name>A0ABT9I689_9ACTN</name>
<dbReference type="RefSeq" id="WP_305997862.1">
    <property type="nucleotide sequence ID" value="NZ_JASNFN010000001.1"/>
</dbReference>
<evidence type="ECO:0000313" key="3">
    <source>
        <dbReference type="Proteomes" id="UP001233673"/>
    </source>
</evidence>
<accession>A0ABT9I689</accession>
<evidence type="ECO:0000313" key="2">
    <source>
        <dbReference type="EMBL" id="MDP5181085.1"/>
    </source>
</evidence>
<comment type="caution">
    <text evidence="2">The sequence shown here is derived from an EMBL/GenBank/DDBJ whole genome shotgun (WGS) entry which is preliminary data.</text>
</comment>
<sequence>MTVLDGGAVGAAERSAGAVRTRQEDAVAKVLVVEDEVSAG</sequence>
<gene>
    <name evidence="2" type="ORF">QOZ88_00395</name>
</gene>